<evidence type="ECO:0000313" key="3">
    <source>
        <dbReference type="Proteomes" id="UP000309544"/>
    </source>
</evidence>
<dbReference type="SMART" id="SM00740">
    <property type="entry name" value="PASTA"/>
    <property type="match status" value="3"/>
</dbReference>
<sequence length="243" mass="26223">MKKVLLVVVMLLFAGFVADKVIMPLYTLHGSSVRVPDVTGLDAEVARGRLHQAGLSSTTGYSAVYLRDVDSSTVISQRPEAGSAVKPGRGVAILLNKRERPEYHLPDFYGMPLGDVRELLEQHDIVIHDIQEQAVSVESEEGRVVGQSLPPSTVLSDGASLSLIVGRYQQGGEVAMLPVPNVLGLFLKDAREEIIGAGFNTGNVFYEYSSQLVPSTVINQKPSANTLCEPGQVVELTIVIEPE</sequence>
<proteinExistence type="predicted"/>
<dbReference type="Gene3D" id="3.30.10.20">
    <property type="match status" value="3"/>
</dbReference>
<accession>A0A5C4S145</accession>
<comment type="caution">
    <text evidence="2">The sequence shown here is derived from an EMBL/GenBank/DDBJ whole genome shotgun (WGS) entry which is preliminary data.</text>
</comment>
<protein>
    <submittedName>
        <fullName evidence="2">PASTA domain-containing protein</fullName>
    </submittedName>
</protein>
<dbReference type="InterPro" id="IPR005543">
    <property type="entry name" value="PASTA_dom"/>
</dbReference>
<name>A0A5C4S145_PROVB</name>
<dbReference type="AlphaFoldDB" id="A0A5C4S145"/>
<dbReference type="RefSeq" id="WP_139626435.1">
    <property type="nucleotide sequence ID" value="NZ_VDCI01000003.1"/>
</dbReference>
<keyword evidence="3" id="KW-1185">Reference proteome</keyword>
<evidence type="ECO:0000259" key="1">
    <source>
        <dbReference type="PROSITE" id="PS51178"/>
    </source>
</evidence>
<dbReference type="Pfam" id="PF03793">
    <property type="entry name" value="PASTA"/>
    <property type="match status" value="3"/>
</dbReference>
<reference evidence="2 3" key="1">
    <citation type="submission" date="2019-05" db="EMBL/GenBank/DDBJ databases">
        <title>Draft Whole-Genome sequence of the green sulfur bacterium Prosthecochloris vibrioformis DSM 260.</title>
        <authorList>
            <person name="Meyer T.E."/>
            <person name="Kyndt J.A."/>
        </authorList>
    </citation>
    <scope>NUCLEOTIDE SEQUENCE [LARGE SCALE GENOMIC DNA]</scope>
    <source>
        <strain evidence="2 3">DSM 260</strain>
    </source>
</reference>
<organism evidence="2 3">
    <name type="scientific">Prosthecochloris vibrioformis</name>
    <name type="common">Chlorobium vibrioforme</name>
    <dbReference type="NCBI Taxonomy" id="1098"/>
    <lineage>
        <taxon>Bacteria</taxon>
        <taxon>Pseudomonadati</taxon>
        <taxon>Chlorobiota</taxon>
        <taxon>Chlorobiia</taxon>
        <taxon>Chlorobiales</taxon>
        <taxon>Chlorobiaceae</taxon>
        <taxon>Prosthecochloris</taxon>
    </lineage>
</organism>
<evidence type="ECO:0000313" key="2">
    <source>
        <dbReference type="EMBL" id="TNJ36939.1"/>
    </source>
</evidence>
<feature type="domain" description="PASTA" evidence="1">
    <location>
        <begin position="30"/>
        <end position="97"/>
    </location>
</feature>
<dbReference type="CDD" id="cd06577">
    <property type="entry name" value="PASTA_pknB"/>
    <property type="match status" value="3"/>
</dbReference>
<dbReference type="Proteomes" id="UP000309544">
    <property type="component" value="Unassembled WGS sequence"/>
</dbReference>
<feature type="domain" description="PASTA" evidence="1">
    <location>
        <begin position="100"/>
        <end position="167"/>
    </location>
</feature>
<feature type="domain" description="PASTA" evidence="1">
    <location>
        <begin position="173"/>
        <end position="240"/>
    </location>
</feature>
<dbReference type="PROSITE" id="PS51178">
    <property type="entry name" value="PASTA"/>
    <property type="match status" value="3"/>
</dbReference>
<gene>
    <name evidence="2" type="ORF">FGF68_05030</name>
</gene>
<dbReference type="EMBL" id="VDCI01000003">
    <property type="protein sequence ID" value="TNJ36939.1"/>
    <property type="molecule type" value="Genomic_DNA"/>
</dbReference>